<feature type="non-terminal residue" evidence="2">
    <location>
        <position position="1"/>
    </location>
</feature>
<accession>A0A9W8H5E5</accession>
<sequence length="89" mass="9969">QQQQQQQQQQGNKNKKKTKQPLLPKLELPETELQLKPLTWVPNPETAKLASTFAPQHQADGAGHSVYCSQCTTFYASPAEFYSHIGACE</sequence>
<dbReference type="AlphaFoldDB" id="A0A9W8H5E5"/>
<proteinExistence type="predicted"/>
<keyword evidence="3" id="KW-1185">Reference proteome</keyword>
<evidence type="ECO:0000256" key="1">
    <source>
        <dbReference type="SAM" id="MobiDB-lite"/>
    </source>
</evidence>
<feature type="compositionally biased region" description="Low complexity" evidence="1">
    <location>
        <begin position="1"/>
        <end position="12"/>
    </location>
</feature>
<comment type="caution">
    <text evidence="2">The sequence shown here is derived from an EMBL/GenBank/DDBJ whole genome shotgun (WGS) entry which is preliminary data.</text>
</comment>
<dbReference type="EMBL" id="JANBUL010000353">
    <property type="protein sequence ID" value="KAJ2776542.1"/>
    <property type="molecule type" value="Genomic_DNA"/>
</dbReference>
<dbReference type="Proteomes" id="UP001140217">
    <property type="component" value="Unassembled WGS sequence"/>
</dbReference>
<feature type="region of interest" description="Disordered" evidence="1">
    <location>
        <begin position="1"/>
        <end position="28"/>
    </location>
</feature>
<organism evidence="2 3">
    <name type="scientific">Coemansia javaensis</name>
    <dbReference type="NCBI Taxonomy" id="2761396"/>
    <lineage>
        <taxon>Eukaryota</taxon>
        <taxon>Fungi</taxon>
        <taxon>Fungi incertae sedis</taxon>
        <taxon>Zoopagomycota</taxon>
        <taxon>Kickxellomycotina</taxon>
        <taxon>Kickxellomycetes</taxon>
        <taxon>Kickxellales</taxon>
        <taxon>Kickxellaceae</taxon>
        <taxon>Coemansia</taxon>
    </lineage>
</organism>
<protein>
    <submittedName>
        <fullName evidence="2">Uncharacterized protein</fullName>
    </submittedName>
</protein>
<gene>
    <name evidence="2" type="ORF">H4R18_005622</name>
</gene>
<evidence type="ECO:0000313" key="3">
    <source>
        <dbReference type="Proteomes" id="UP001140217"/>
    </source>
</evidence>
<reference evidence="2" key="1">
    <citation type="submission" date="2022-07" db="EMBL/GenBank/DDBJ databases">
        <title>Phylogenomic reconstructions and comparative analyses of Kickxellomycotina fungi.</title>
        <authorList>
            <person name="Reynolds N.K."/>
            <person name="Stajich J.E."/>
            <person name="Barry K."/>
            <person name="Grigoriev I.V."/>
            <person name="Crous P."/>
            <person name="Smith M.E."/>
        </authorList>
    </citation>
    <scope>NUCLEOTIDE SEQUENCE</scope>
    <source>
        <strain evidence="2">NBRC 105414</strain>
    </source>
</reference>
<evidence type="ECO:0000313" key="2">
    <source>
        <dbReference type="EMBL" id="KAJ2776542.1"/>
    </source>
</evidence>
<name>A0A9W8H5E5_9FUNG</name>